<protein>
    <submittedName>
        <fullName evidence="4">DEAD/DEAH box helicase</fullName>
    </submittedName>
</protein>
<name>A0A6M4A5E9_9BURK</name>
<keyword evidence="1" id="KW-0378">Hydrolase</keyword>
<dbReference type="InterPro" id="IPR049730">
    <property type="entry name" value="SNF2/RAD54-like_C"/>
</dbReference>
<dbReference type="SMART" id="SM00490">
    <property type="entry name" value="HELICc"/>
    <property type="match status" value="1"/>
</dbReference>
<keyword evidence="4" id="KW-0547">Nucleotide-binding</keyword>
<dbReference type="GO" id="GO:0005524">
    <property type="term" value="F:ATP binding"/>
    <property type="evidence" value="ECO:0007669"/>
    <property type="project" value="InterPro"/>
</dbReference>
<feature type="domain" description="Helicase ATP-binding" evidence="2">
    <location>
        <begin position="374"/>
        <end position="534"/>
    </location>
</feature>
<dbReference type="Pfam" id="PF00271">
    <property type="entry name" value="Helicase_C"/>
    <property type="match status" value="1"/>
</dbReference>
<dbReference type="PROSITE" id="PS51192">
    <property type="entry name" value="HELICASE_ATP_BIND_1"/>
    <property type="match status" value="1"/>
</dbReference>
<evidence type="ECO:0000259" key="3">
    <source>
        <dbReference type="PROSITE" id="PS51194"/>
    </source>
</evidence>
<dbReference type="CDD" id="cd18012">
    <property type="entry name" value="DEXQc_arch_SWI2_SNF2"/>
    <property type="match status" value="1"/>
</dbReference>
<dbReference type="InterPro" id="IPR027417">
    <property type="entry name" value="P-loop_NTPase"/>
</dbReference>
<gene>
    <name evidence="4" type="ORF">EJG51_007985</name>
</gene>
<keyword evidence="5" id="KW-1185">Reference proteome</keyword>
<dbReference type="OrthoDB" id="9760715at2"/>
<feature type="domain" description="Helicase C-terminal" evidence="3">
    <location>
        <begin position="662"/>
        <end position="812"/>
    </location>
</feature>
<evidence type="ECO:0000313" key="4">
    <source>
        <dbReference type="EMBL" id="QJQ05797.1"/>
    </source>
</evidence>
<keyword evidence="4" id="KW-0347">Helicase</keyword>
<dbReference type="PROSITE" id="PS51194">
    <property type="entry name" value="HELICASE_CTER"/>
    <property type="match status" value="1"/>
</dbReference>
<dbReference type="InterPro" id="IPR000330">
    <property type="entry name" value="SNF2_N"/>
</dbReference>
<dbReference type="InterPro" id="IPR038718">
    <property type="entry name" value="SNF2-like_sf"/>
</dbReference>
<dbReference type="SUPFAM" id="SSF52540">
    <property type="entry name" value="P-loop containing nucleoside triphosphate hydrolases"/>
    <property type="match status" value="2"/>
</dbReference>
<dbReference type="GO" id="GO:0004386">
    <property type="term" value="F:helicase activity"/>
    <property type="evidence" value="ECO:0007669"/>
    <property type="project" value="UniProtKB-KW"/>
</dbReference>
<dbReference type="PANTHER" id="PTHR10799">
    <property type="entry name" value="SNF2/RAD54 HELICASE FAMILY"/>
    <property type="match status" value="1"/>
</dbReference>
<dbReference type="GO" id="GO:0016787">
    <property type="term" value="F:hydrolase activity"/>
    <property type="evidence" value="ECO:0007669"/>
    <property type="project" value="UniProtKB-KW"/>
</dbReference>
<evidence type="ECO:0000313" key="5">
    <source>
        <dbReference type="Proteomes" id="UP000274350"/>
    </source>
</evidence>
<sequence>MPDLIGHFRPRMTLQTLGRGDGLLGMKPTGVFGPRGGSVTVVQIDWLYSVKLDTGELRWQTAAPTVLLNRRPVSSQPLLDEHGQSVTLLRDLGAEADALDQVWDLDLHPLPANSLQWRSDQAASHYGPLWSLLQEDFFADFWADQLPQLQALGWSIVIAPGFAHESVEVEAWHLLIEQDSGEVLGKEVASPMRGRPTSISRLGLPAREGSWLLSLGIEIDGQSIDLVPLLANLLQRDPRWLNAKKLAEIDDLAMIQLRAPGGKRIAAPAAPLKAIVRHMLDLLGDEQRQHSPLPHTLTISGWDTHRLEALRLSLAESQAARAGLYGGWQLQGETGLRELAKRLRINGGIPAVAAPAGLGISLRPYQLHGVAWLQYLREHHLAGILADDMGLGKTAQALAHLLIEKQSGRLDQPALIVLPTSLLFNWQAEALRMAPDLRVLSLQGPQRAQLFDSIASVDVVLTTYPLLWRDLEILEKQQFHLLILDEAQTVKNAASRSADAVRRIRARHRLCITGTPLENNLGELWTQFDFLMPGFLGDARSFTRLWRKPIEVNGETVRAQLLAQRIRPFILRRRKQEVAGELAPKTEVIKRLQLQGQQRDLYESVRVAADEQVRKVLTRKGFSGAQITILDALLKLRQVCCDPHLLKGTQTPHTMERAKLEMLADMLPSLVAEGRRMLVFSQFTEMLELIAEQLDQLALPYLSLTGKTPVAQRGKLVARFQDTQVPILLISLKAGGVGLNLTAADTVIHMDPWWNPAVEEQATARAHRIGQEQAVFVYKLVVQGSIEERILDLQARKAALAEGVLGSDAALAPKFDAADLQALLAPLSI</sequence>
<dbReference type="Proteomes" id="UP000274350">
    <property type="component" value="Chromosome"/>
</dbReference>
<dbReference type="Pfam" id="PF00176">
    <property type="entry name" value="SNF2-rel_dom"/>
    <property type="match status" value="1"/>
</dbReference>
<proteinExistence type="predicted"/>
<dbReference type="AlphaFoldDB" id="A0A6M4A5E9"/>
<evidence type="ECO:0000259" key="2">
    <source>
        <dbReference type="PROSITE" id="PS51192"/>
    </source>
</evidence>
<dbReference type="Gene3D" id="3.40.50.10810">
    <property type="entry name" value="Tandem AAA-ATPase domain"/>
    <property type="match status" value="1"/>
</dbReference>
<organism evidence="4 5">
    <name type="scientific">Undibacterium piscinae</name>
    <dbReference type="NCBI Taxonomy" id="2495591"/>
    <lineage>
        <taxon>Bacteria</taxon>
        <taxon>Pseudomonadati</taxon>
        <taxon>Pseudomonadota</taxon>
        <taxon>Betaproteobacteria</taxon>
        <taxon>Burkholderiales</taxon>
        <taxon>Oxalobacteraceae</taxon>
        <taxon>Undibacterium</taxon>
    </lineage>
</organism>
<evidence type="ECO:0000256" key="1">
    <source>
        <dbReference type="ARBA" id="ARBA00022801"/>
    </source>
</evidence>
<dbReference type="Gene3D" id="3.40.50.300">
    <property type="entry name" value="P-loop containing nucleotide triphosphate hydrolases"/>
    <property type="match status" value="1"/>
</dbReference>
<dbReference type="EMBL" id="CP051152">
    <property type="protein sequence ID" value="QJQ05797.1"/>
    <property type="molecule type" value="Genomic_DNA"/>
</dbReference>
<reference evidence="4 5" key="1">
    <citation type="journal article" date="2019" name="Int. J. Syst. Evol. Microbiol.">
        <title>Undibacterium piscinae sp. nov., isolated from Korean shiner intestine.</title>
        <authorList>
            <person name="Lee S.Y."/>
            <person name="Kang W."/>
            <person name="Kim P.S."/>
            <person name="Kim H.S."/>
            <person name="Sung H."/>
            <person name="Shin N.R."/>
            <person name="Whon T.W."/>
            <person name="Yun J.H."/>
            <person name="Lee J.Y."/>
            <person name="Lee J.Y."/>
            <person name="Jung M.J."/>
            <person name="Jeong Y.S."/>
            <person name="Tak E.J."/>
            <person name="Han J.E."/>
            <person name="Hyun D.W."/>
            <person name="Kang M.S."/>
            <person name="Lee K.E."/>
            <person name="Lee B.H."/>
            <person name="Bae J.W."/>
        </authorList>
    </citation>
    <scope>NUCLEOTIDE SEQUENCE [LARGE SCALE GENOMIC DNA]</scope>
    <source>
        <strain evidence="4 5">S11R28</strain>
    </source>
</reference>
<accession>A0A6M4A5E9</accession>
<dbReference type="InterPro" id="IPR014001">
    <property type="entry name" value="Helicase_ATP-bd"/>
</dbReference>
<dbReference type="KEGG" id="upi:EJG51_007985"/>
<dbReference type="CDD" id="cd18793">
    <property type="entry name" value="SF2_C_SNF"/>
    <property type="match status" value="1"/>
</dbReference>
<keyword evidence="4" id="KW-0067">ATP-binding</keyword>
<dbReference type="InterPro" id="IPR001650">
    <property type="entry name" value="Helicase_C-like"/>
</dbReference>
<dbReference type="SMART" id="SM00487">
    <property type="entry name" value="DEXDc"/>
    <property type="match status" value="1"/>
</dbReference>